<reference evidence="1 2" key="1">
    <citation type="submission" date="2014-06" db="EMBL/GenBank/DDBJ databases">
        <authorList>
            <consortium name="DOE Joint Genome Institute"/>
            <person name="Kuo A."/>
            <person name="Kohler A."/>
            <person name="Nagy L.G."/>
            <person name="Floudas D."/>
            <person name="Copeland A."/>
            <person name="Barry K.W."/>
            <person name="Cichocki N."/>
            <person name="Veneault-Fourrey C."/>
            <person name="LaButti K."/>
            <person name="Lindquist E.A."/>
            <person name="Lipzen A."/>
            <person name="Lundell T."/>
            <person name="Morin E."/>
            <person name="Murat C."/>
            <person name="Sun H."/>
            <person name="Tunlid A."/>
            <person name="Henrissat B."/>
            <person name="Grigoriev I.V."/>
            <person name="Hibbett D.S."/>
            <person name="Martin F."/>
            <person name="Nordberg H.P."/>
            <person name="Cantor M.N."/>
            <person name="Hua S.X."/>
        </authorList>
    </citation>
    <scope>NUCLEOTIDE SEQUENCE [LARGE SCALE GENOMIC DNA]</scope>
    <source>
        <strain evidence="1 2">ATCC 200175</strain>
    </source>
</reference>
<dbReference type="OrthoDB" id="2692910at2759"/>
<name>A0A0C9TJ58_PAXIN</name>
<organism evidence="1 2">
    <name type="scientific">Paxillus involutus ATCC 200175</name>
    <dbReference type="NCBI Taxonomy" id="664439"/>
    <lineage>
        <taxon>Eukaryota</taxon>
        <taxon>Fungi</taxon>
        <taxon>Dikarya</taxon>
        <taxon>Basidiomycota</taxon>
        <taxon>Agaricomycotina</taxon>
        <taxon>Agaricomycetes</taxon>
        <taxon>Agaricomycetidae</taxon>
        <taxon>Boletales</taxon>
        <taxon>Paxilineae</taxon>
        <taxon>Paxillaceae</taxon>
        <taxon>Paxillus</taxon>
    </lineage>
</organism>
<evidence type="ECO:0000313" key="1">
    <source>
        <dbReference type="EMBL" id="KIJ10753.1"/>
    </source>
</evidence>
<evidence type="ECO:0000313" key="2">
    <source>
        <dbReference type="Proteomes" id="UP000053647"/>
    </source>
</evidence>
<dbReference type="EMBL" id="KN819397">
    <property type="protein sequence ID" value="KIJ10753.1"/>
    <property type="molecule type" value="Genomic_DNA"/>
</dbReference>
<dbReference type="Proteomes" id="UP000053647">
    <property type="component" value="Unassembled WGS sequence"/>
</dbReference>
<protein>
    <submittedName>
        <fullName evidence="1">Unplaced genomic scaffold PAXINscaffold_75, whole genome shotgun sequence</fullName>
    </submittedName>
</protein>
<sequence>MHQPWFFTTQGQNDEDVDQLRARQKEHYEVSHDSEEGEEKWDIMCQYYIKTAAGIESGPKSSVGHMMAVQNVFAKSDSEEGPSMPAIGSGGAVNPIEYLCRAGEPVRDRNRRMLKAMLELLIPHGYIKQSILWKRLCHEVENLHFTILNWPEEVPVPDTQFDFYKLDANEVLKLLANFLIN</sequence>
<proteinExistence type="predicted"/>
<gene>
    <name evidence="1" type="ORF">PAXINDRAFT_16299</name>
</gene>
<accession>A0A0C9TJ58</accession>
<dbReference type="AlphaFoldDB" id="A0A0C9TJ58"/>
<reference evidence="2" key="2">
    <citation type="submission" date="2015-01" db="EMBL/GenBank/DDBJ databases">
        <title>Evolutionary Origins and Diversification of the Mycorrhizal Mutualists.</title>
        <authorList>
            <consortium name="DOE Joint Genome Institute"/>
            <consortium name="Mycorrhizal Genomics Consortium"/>
            <person name="Kohler A."/>
            <person name="Kuo A."/>
            <person name="Nagy L.G."/>
            <person name="Floudas D."/>
            <person name="Copeland A."/>
            <person name="Barry K.W."/>
            <person name="Cichocki N."/>
            <person name="Veneault-Fourrey C."/>
            <person name="LaButti K."/>
            <person name="Lindquist E.A."/>
            <person name="Lipzen A."/>
            <person name="Lundell T."/>
            <person name="Morin E."/>
            <person name="Murat C."/>
            <person name="Riley R."/>
            <person name="Ohm R."/>
            <person name="Sun H."/>
            <person name="Tunlid A."/>
            <person name="Henrissat B."/>
            <person name="Grigoriev I.V."/>
            <person name="Hibbett D.S."/>
            <person name="Martin F."/>
        </authorList>
    </citation>
    <scope>NUCLEOTIDE SEQUENCE [LARGE SCALE GENOMIC DNA]</scope>
    <source>
        <strain evidence="2">ATCC 200175</strain>
    </source>
</reference>
<dbReference type="HOGENOM" id="CLU_1489462_0_0_1"/>
<keyword evidence="2" id="KW-1185">Reference proteome</keyword>